<gene>
    <name evidence="3" type="ORF">BDY21DRAFT_280971</name>
</gene>
<proteinExistence type="predicted"/>
<evidence type="ECO:0000313" key="3">
    <source>
        <dbReference type="EMBL" id="KAF2460143.1"/>
    </source>
</evidence>
<name>A0A6A6P9K2_9PEZI</name>
<sequence>MTPDDPATGYGVPHPSPLPANTASAETHELAEKWILNCLEQHNCSELGTLPPRRSRRGTNGSQSQSQGHSQNQFADADDELFADVVPARLIDLRAFGKDSEDARLIDVQGECGDYVALSYCWGKEPLQKYTTTESRLGSMKKRIVHDDMPRTFRDAFAITRKLGVRYVWIDGICIVQDSNDDWETESAKMGAIYGKAYVTVAADSSTNVHDGCFNQKSRNQIDDIPGLVKVPNVLVSKRTSRLYIYSTMYDLGVGHAASRSPFPIEHGHLSQRGWAFQERLLSPRTLHYTDRRLHWECRQEYLSEDNMRFIKQEPISSVLSSLPNLRVVDILSMWHSGIVMPYSKRHLSRATDRLPALSGLAHLFSRYLSAAYIAGIWSERIADGLAWYRSGTLPPRKLDGPSFTWSSQPTPVVCSTVMGNSRCSLADHSVVLAGQDPFGAVAAARLKMRCRLRRARVWIEPSDGEHLASQTWVKAWMEHDDGGTPAEVSWDCLEESAERERLDWTVFCLLLFKIGRRHTVLLLEQVDVATPQIQKEEERPGPDAGTVFRRRGIAKFRSIADWFNDGHKLSITLI</sequence>
<keyword evidence="4" id="KW-1185">Reference proteome</keyword>
<dbReference type="AlphaFoldDB" id="A0A6A6P9K2"/>
<feature type="domain" description="Heterokaryon incompatibility" evidence="2">
    <location>
        <begin position="115"/>
        <end position="279"/>
    </location>
</feature>
<dbReference type="OrthoDB" id="2958217at2759"/>
<feature type="compositionally biased region" description="Low complexity" evidence="1">
    <location>
        <begin position="58"/>
        <end position="73"/>
    </location>
</feature>
<reference evidence="3" key="1">
    <citation type="journal article" date="2020" name="Stud. Mycol.">
        <title>101 Dothideomycetes genomes: a test case for predicting lifestyles and emergence of pathogens.</title>
        <authorList>
            <person name="Haridas S."/>
            <person name="Albert R."/>
            <person name="Binder M."/>
            <person name="Bloem J."/>
            <person name="Labutti K."/>
            <person name="Salamov A."/>
            <person name="Andreopoulos B."/>
            <person name="Baker S."/>
            <person name="Barry K."/>
            <person name="Bills G."/>
            <person name="Bluhm B."/>
            <person name="Cannon C."/>
            <person name="Castanera R."/>
            <person name="Culley D."/>
            <person name="Daum C."/>
            <person name="Ezra D."/>
            <person name="Gonzalez J."/>
            <person name="Henrissat B."/>
            <person name="Kuo A."/>
            <person name="Liang C."/>
            <person name="Lipzen A."/>
            <person name="Lutzoni F."/>
            <person name="Magnuson J."/>
            <person name="Mondo S."/>
            <person name="Nolan M."/>
            <person name="Ohm R."/>
            <person name="Pangilinan J."/>
            <person name="Park H.-J."/>
            <person name="Ramirez L."/>
            <person name="Alfaro M."/>
            <person name="Sun H."/>
            <person name="Tritt A."/>
            <person name="Yoshinaga Y."/>
            <person name="Zwiers L.-H."/>
            <person name="Turgeon B."/>
            <person name="Goodwin S."/>
            <person name="Spatafora J."/>
            <person name="Crous P."/>
            <person name="Grigoriev I."/>
        </authorList>
    </citation>
    <scope>NUCLEOTIDE SEQUENCE</scope>
    <source>
        <strain evidence="3">ATCC 16933</strain>
    </source>
</reference>
<dbReference type="Pfam" id="PF06985">
    <property type="entry name" value="HET"/>
    <property type="match status" value="1"/>
</dbReference>
<protein>
    <submittedName>
        <fullName evidence="3">Heterokaryon incompatibility protein-domain-containing protein</fullName>
    </submittedName>
</protein>
<evidence type="ECO:0000313" key="4">
    <source>
        <dbReference type="Proteomes" id="UP000799766"/>
    </source>
</evidence>
<feature type="region of interest" description="Disordered" evidence="1">
    <location>
        <begin position="1"/>
        <end position="25"/>
    </location>
</feature>
<dbReference type="PANTHER" id="PTHR33112">
    <property type="entry name" value="DOMAIN PROTEIN, PUTATIVE-RELATED"/>
    <property type="match status" value="1"/>
</dbReference>
<evidence type="ECO:0000259" key="2">
    <source>
        <dbReference type="Pfam" id="PF06985"/>
    </source>
</evidence>
<organism evidence="3 4">
    <name type="scientific">Lineolata rhizophorae</name>
    <dbReference type="NCBI Taxonomy" id="578093"/>
    <lineage>
        <taxon>Eukaryota</taxon>
        <taxon>Fungi</taxon>
        <taxon>Dikarya</taxon>
        <taxon>Ascomycota</taxon>
        <taxon>Pezizomycotina</taxon>
        <taxon>Dothideomycetes</taxon>
        <taxon>Dothideomycetes incertae sedis</taxon>
        <taxon>Lineolatales</taxon>
        <taxon>Lineolataceae</taxon>
        <taxon>Lineolata</taxon>
    </lineage>
</organism>
<dbReference type="Proteomes" id="UP000799766">
    <property type="component" value="Unassembled WGS sequence"/>
</dbReference>
<dbReference type="InterPro" id="IPR010730">
    <property type="entry name" value="HET"/>
</dbReference>
<dbReference type="PANTHER" id="PTHR33112:SF16">
    <property type="entry name" value="HETEROKARYON INCOMPATIBILITY DOMAIN-CONTAINING PROTEIN"/>
    <property type="match status" value="1"/>
</dbReference>
<dbReference type="EMBL" id="MU001674">
    <property type="protein sequence ID" value="KAF2460143.1"/>
    <property type="molecule type" value="Genomic_DNA"/>
</dbReference>
<accession>A0A6A6P9K2</accession>
<evidence type="ECO:0000256" key="1">
    <source>
        <dbReference type="SAM" id="MobiDB-lite"/>
    </source>
</evidence>
<feature type="region of interest" description="Disordered" evidence="1">
    <location>
        <begin position="47"/>
        <end position="74"/>
    </location>
</feature>